<dbReference type="EC" id="1.1.1.22" evidence="3"/>
<feature type="binding site" evidence="4">
    <location>
        <position position="313"/>
    </location>
    <ligand>
        <name>substrate</name>
    </ligand>
</feature>
<dbReference type="InterPro" id="IPR036291">
    <property type="entry name" value="NAD(P)-bd_dom_sf"/>
</dbReference>
<keyword evidence="2 3" id="KW-0560">Oxidoreductase</keyword>
<dbReference type="GO" id="GO:0051287">
    <property type="term" value="F:NAD binding"/>
    <property type="evidence" value="ECO:0007669"/>
    <property type="project" value="InterPro"/>
</dbReference>
<feature type="binding site" evidence="4">
    <location>
        <position position="196"/>
    </location>
    <ligand>
        <name>substrate</name>
    </ligand>
</feature>
<keyword evidence="3 5" id="KW-0520">NAD</keyword>
<dbReference type="Pfam" id="PF00984">
    <property type="entry name" value="UDPG_MGDP_dh"/>
    <property type="match status" value="1"/>
</dbReference>
<dbReference type="GO" id="GO:0003979">
    <property type="term" value="F:UDP-glucose 6-dehydrogenase activity"/>
    <property type="evidence" value="ECO:0007669"/>
    <property type="project" value="UniProtKB-EC"/>
</dbReference>
<dbReference type="GO" id="GO:0000271">
    <property type="term" value="P:polysaccharide biosynthetic process"/>
    <property type="evidence" value="ECO:0007669"/>
    <property type="project" value="InterPro"/>
</dbReference>
<dbReference type="InterPro" id="IPR028357">
    <property type="entry name" value="UDPglc_DH_bac"/>
</dbReference>
<evidence type="ECO:0000256" key="6">
    <source>
        <dbReference type="SAM" id="SignalP"/>
    </source>
</evidence>
<dbReference type="PIRSF" id="PIRSF000124">
    <property type="entry name" value="UDPglc_GDPman_dh"/>
    <property type="match status" value="1"/>
</dbReference>
<dbReference type="InterPro" id="IPR017476">
    <property type="entry name" value="UDP-Glc/GDP-Man"/>
</dbReference>
<dbReference type="PANTHER" id="PTHR43750:SF3">
    <property type="entry name" value="UDP-GLUCOSE 6-DEHYDROGENASE TUAD"/>
    <property type="match status" value="1"/>
</dbReference>
<feature type="binding site" evidence="5">
    <location>
        <position position="117"/>
    </location>
    <ligand>
        <name>NAD(+)</name>
        <dbReference type="ChEBI" id="CHEBI:57540"/>
    </ligand>
</feature>
<dbReference type="PIRSF" id="PIRSF500134">
    <property type="entry name" value="UDPglc_DH_bac"/>
    <property type="match status" value="1"/>
</dbReference>
<dbReference type="Gene3D" id="1.20.5.100">
    <property type="entry name" value="Cytochrome c1, transmembrane anchor, C-terminal"/>
    <property type="match status" value="1"/>
</dbReference>
<dbReference type="SMART" id="SM00984">
    <property type="entry name" value="UDPG_MGDP_dh_C"/>
    <property type="match status" value="1"/>
</dbReference>
<dbReference type="SUPFAM" id="SSF51735">
    <property type="entry name" value="NAD(P)-binding Rossmann-fold domains"/>
    <property type="match status" value="1"/>
</dbReference>
<evidence type="ECO:0000256" key="4">
    <source>
        <dbReference type="PIRSR" id="PIRSR500134-2"/>
    </source>
</evidence>
<sequence>MKIRCTMKIAVFGTTLHAGVMAALLAEYGNQIYWCTSVTCEENISILSYQDQEVNHYLNKQRKAGFLKESRFSEVPLDIEVYLFCFSPTQIGLALKTVEKLSERPIVHPRLMINGSTFGLHGTDQLKQHLPKDEWVYFPDVIQEGNAINSVLNVKHVIVGVESSYAQDIMQELLRPFFRFSYQYLFMPILDAEFTKLSISGMLATRISYMNDLAMVAEKLGIDIANVKHGIAADTRIGAAYLSAGVGFGGENFSHDILTLSSTVSGTGAKSRLLEQVWAINEQQKEILFRKLWNYYHCDLSGKTVAIWGASFKENTSSTHNSPIHILLAALWAQGVKVRLHDPQALDEIATTYGDREDLVLCADQYEAAQGAHALCLVTAWKQYWSPDFKQLQQVMQHPLILDGRNIYDPAYVKAKGFAYEGVGRL</sequence>
<dbReference type="EMBL" id="JN107991">
    <property type="protein sequence ID" value="AIT56369.1"/>
    <property type="molecule type" value="Genomic_DNA"/>
</dbReference>
<feature type="binding site" evidence="4">
    <location>
        <position position="249"/>
    </location>
    <ligand>
        <name>substrate</name>
    </ligand>
</feature>
<feature type="binding site" evidence="4">
    <location>
        <begin position="241"/>
        <end position="245"/>
    </location>
    <ligand>
        <name>substrate</name>
    </ligand>
</feature>
<evidence type="ECO:0000313" key="8">
    <source>
        <dbReference type="EMBL" id="AIT56369.1"/>
    </source>
</evidence>
<evidence type="ECO:0000259" key="7">
    <source>
        <dbReference type="SMART" id="SM00984"/>
    </source>
</evidence>
<dbReference type="SUPFAM" id="SSF52413">
    <property type="entry name" value="UDP-glucose/GDP-mannose dehydrogenase C-terminal domain"/>
    <property type="match status" value="1"/>
</dbReference>
<feature type="binding site" evidence="5">
    <location>
        <position position="89"/>
    </location>
    <ligand>
        <name>NAD(+)</name>
        <dbReference type="ChEBI" id="CHEBI:57540"/>
    </ligand>
</feature>
<dbReference type="PANTHER" id="PTHR43750">
    <property type="entry name" value="UDP-GLUCOSE 6-DEHYDROGENASE TUAD"/>
    <property type="match status" value="1"/>
</dbReference>
<feature type="chain" id="PRO_5001930822" description="UDP-glucose 6-dehydrogenase" evidence="6">
    <location>
        <begin position="23"/>
        <end position="426"/>
    </location>
</feature>
<dbReference type="InterPro" id="IPR036220">
    <property type="entry name" value="UDP-Glc/GDP-Man_DH_C_sf"/>
</dbReference>
<dbReference type="InterPro" id="IPR014026">
    <property type="entry name" value="UDP-Glc/GDP-Man_DH_dimer"/>
</dbReference>
<evidence type="ECO:0000256" key="1">
    <source>
        <dbReference type="ARBA" id="ARBA00015132"/>
    </source>
</evidence>
<dbReference type="AlphaFoldDB" id="A0A097I595"/>
<dbReference type="Pfam" id="PF03720">
    <property type="entry name" value="UDPG_MGDP_dh_C"/>
    <property type="match status" value="1"/>
</dbReference>
<dbReference type="InterPro" id="IPR008927">
    <property type="entry name" value="6-PGluconate_DH-like_C_sf"/>
</dbReference>
<evidence type="ECO:0000256" key="5">
    <source>
        <dbReference type="PIRSR" id="PIRSR500134-3"/>
    </source>
</evidence>
<organism evidence="8">
    <name type="scientific">Acinetobacter baumannii</name>
    <dbReference type="NCBI Taxonomy" id="470"/>
    <lineage>
        <taxon>Bacteria</taxon>
        <taxon>Pseudomonadati</taxon>
        <taxon>Pseudomonadota</taxon>
        <taxon>Gammaproteobacteria</taxon>
        <taxon>Moraxellales</taxon>
        <taxon>Moraxellaceae</taxon>
        <taxon>Acinetobacter</taxon>
        <taxon>Acinetobacter calcoaceticus/baumannii complex</taxon>
    </lineage>
</organism>
<feature type="signal peptide" evidence="6">
    <location>
        <begin position="1"/>
        <end position="22"/>
    </location>
</feature>
<feature type="domain" description="UDP-glucose/GDP-mannose dehydrogenase C-terminal" evidence="7">
    <location>
        <begin position="306"/>
        <end position="410"/>
    </location>
</feature>
<proteinExistence type="inferred from homology"/>
<name>A0A097I595_ACIBA</name>
<dbReference type="NCBIfam" id="TIGR03026">
    <property type="entry name" value="NDP-sugDHase"/>
    <property type="match status" value="1"/>
</dbReference>
<dbReference type="SUPFAM" id="SSF48179">
    <property type="entry name" value="6-phosphogluconate dehydrogenase C-terminal domain-like"/>
    <property type="match status" value="1"/>
</dbReference>
<comment type="similarity">
    <text evidence="3">Belongs to the UDP-glucose/GDP-mannose dehydrogenase family.</text>
</comment>
<feature type="binding site" evidence="5">
    <location>
        <position position="144"/>
    </location>
    <ligand>
        <name>NAD(+)</name>
        <dbReference type="ChEBI" id="CHEBI:57540"/>
    </ligand>
</feature>
<dbReference type="InterPro" id="IPR014027">
    <property type="entry name" value="UDP-Glc/GDP-Man_DH_C"/>
</dbReference>
<comment type="catalytic activity">
    <reaction evidence="3">
        <text>UDP-alpha-D-glucose + 2 NAD(+) + H2O = UDP-alpha-D-glucuronate + 2 NADH + 3 H(+)</text>
        <dbReference type="Rhea" id="RHEA:23596"/>
        <dbReference type="ChEBI" id="CHEBI:15377"/>
        <dbReference type="ChEBI" id="CHEBI:15378"/>
        <dbReference type="ChEBI" id="CHEBI:57540"/>
        <dbReference type="ChEBI" id="CHEBI:57945"/>
        <dbReference type="ChEBI" id="CHEBI:58052"/>
        <dbReference type="ChEBI" id="CHEBI:58885"/>
        <dbReference type="EC" id="1.1.1.22"/>
    </reaction>
</comment>
<dbReference type="Gene3D" id="3.40.50.720">
    <property type="entry name" value="NAD(P)-binding Rossmann-like Domain"/>
    <property type="match status" value="2"/>
</dbReference>
<evidence type="ECO:0000256" key="2">
    <source>
        <dbReference type="ARBA" id="ARBA00023002"/>
    </source>
</evidence>
<keyword evidence="6" id="KW-0732">Signal</keyword>
<evidence type="ECO:0000256" key="3">
    <source>
        <dbReference type="PIRNR" id="PIRNR000124"/>
    </source>
</evidence>
<gene>
    <name evidence="8" type="primary">ugd</name>
</gene>
<protein>
    <recommendedName>
        <fullName evidence="1 3">UDP-glucose 6-dehydrogenase</fullName>
        <ecNumber evidence="3">1.1.1.22</ecNumber>
    </recommendedName>
</protein>
<reference evidence="8" key="1">
    <citation type="submission" date="2014-10" db="EMBL/GenBank/DDBJ databases">
        <title>Acinetaminic acid - a novel nonulosonic acid found in the capsule of an Acinetobacter baumannii isolate.</title>
        <authorList>
            <person name="Kenyon J.J."/>
            <person name="Marzaioli A.M."/>
            <person name="De Castro C."/>
            <person name="Hall R.M."/>
        </authorList>
    </citation>
    <scope>NUCLEOTIDE SEQUENCE</scope>
    <source>
        <strain evidence="8">D36</strain>
    </source>
</reference>
<accession>A0A097I595</accession>